<comment type="catalytic activity">
    <reaction evidence="8">
        <text>N(4)-(alpha-D-Man-(1-&gt;2)-alpha-D-Man-(1-&gt;2)-alpha-D-Man-(1-&gt;3)-[alpha-D-Man-(1-&gt;3)-[alpha-D-Man-(1-&gt;2)-alpha-D-Man-(1-&gt;6)]-alpha-D-Man-(1-&gt;6)]-beta-D-Man-(1-&gt;4)-beta-D-GlcNAc-(1-&gt;4)-beta-D-GlcNAc)-L-asparaginyl-[protein] (N-glucan mannose isomer 8A1,2,3B1,3) + 3 H2O = N(4)-(alpha-D-Man-(1-&gt;3)-[alpha-D-Man-(1-&gt;3)-[alpha-D-Man-(1-&gt;6)]-alpha-D-Man-(1-&gt;6)]-beta-D-Man-(1-&gt;4)-beta-D-GlcNAc-(1-&gt;4)-beta-D-GlcNAc)-L-asparaginyl-[protein] (N-glucan mannose isomer 5A1,2) + 3 beta-D-mannose</text>
        <dbReference type="Rhea" id="RHEA:56028"/>
        <dbReference type="Rhea" id="RHEA-COMP:14358"/>
        <dbReference type="Rhea" id="RHEA-COMP:14367"/>
        <dbReference type="ChEBI" id="CHEBI:15377"/>
        <dbReference type="ChEBI" id="CHEBI:28563"/>
        <dbReference type="ChEBI" id="CHEBI:59087"/>
        <dbReference type="ChEBI" id="CHEBI:60628"/>
        <dbReference type="EC" id="3.2.1.113"/>
    </reaction>
</comment>
<keyword evidence="15" id="KW-1185">Reference proteome</keyword>
<keyword evidence="4 11" id="KW-0479">Metal-binding</keyword>
<dbReference type="PRINTS" id="PR00747">
    <property type="entry name" value="GLYHDRLASE47"/>
</dbReference>
<dbReference type="InterPro" id="IPR001382">
    <property type="entry name" value="Glyco_hydro_47"/>
</dbReference>
<comment type="cofactor">
    <cofactor evidence="1 11">
        <name>Ca(2+)</name>
        <dbReference type="ChEBI" id="CHEBI:29108"/>
    </cofactor>
</comment>
<evidence type="ECO:0000256" key="4">
    <source>
        <dbReference type="ARBA" id="ARBA00022723"/>
    </source>
</evidence>
<evidence type="ECO:0000256" key="11">
    <source>
        <dbReference type="PIRSR" id="PIRSR601382-2"/>
    </source>
</evidence>
<dbReference type="PANTHER" id="PTHR11742">
    <property type="entry name" value="MANNOSYL-OLIGOSACCHARIDE ALPHA-1,2-MANNOSIDASE-RELATED"/>
    <property type="match status" value="1"/>
</dbReference>
<feature type="active site" description="Proton donor" evidence="10">
    <location>
        <position position="442"/>
    </location>
</feature>
<protein>
    <recommendedName>
        <fullName evidence="13">alpha-1,2-Mannosidase</fullName>
        <ecNumber evidence="13">3.2.1.-</ecNumber>
    </recommendedName>
</protein>
<gene>
    <name evidence="14" type="ORF">MYCIT1_LOCUS35609</name>
</gene>
<dbReference type="GO" id="GO:0005509">
    <property type="term" value="F:calcium ion binding"/>
    <property type="evidence" value="ECO:0007669"/>
    <property type="project" value="InterPro"/>
</dbReference>
<dbReference type="GO" id="GO:0004571">
    <property type="term" value="F:mannosyl-oligosaccharide 1,2-alpha-mannosidase activity"/>
    <property type="evidence" value="ECO:0007669"/>
    <property type="project" value="UniProtKB-EC"/>
</dbReference>
<comment type="catalytic activity">
    <reaction evidence="9">
        <text>N(4)-(alpha-D-Man-(1-&gt;2)-alpha-D-Man-(1-&gt;2)-alpha-D-Man-(1-&gt;3)-[alpha-D-Man-(1-&gt;2)-alpha-D-Man-(1-&gt;3)-[alpha-D-Man-(1-&gt;2)-alpha-D-Man-(1-&gt;6)]-alpha-D-Man-(1-&gt;6)]-beta-D-Man-(1-&gt;4)-beta-D-GlcNAc-(1-&gt;4)-beta-D-GlcNAc)-L-asparaginyl-[protein] (N-glucan mannose isomer 9A1,2,3B1,2,3) + 4 H2O = N(4)-(alpha-D-Man-(1-&gt;3)-[alpha-D-Man-(1-&gt;3)-[alpha-D-Man-(1-&gt;6)]-alpha-D-Man-(1-&gt;6)]-beta-D-Man-(1-&gt;4)-beta-D-GlcNAc-(1-&gt;4)-beta-D-GlcNAc)-L-asparaginyl-[protein] (N-glucan mannose isomer 5A1,2) + 4 beta-D-mannose</text>
        <dbReference type="Rhea" id="RHEA:56008"/>
        <dbReference type="Rhea" id="RHEA-COMP:14356"/>
        <dbReference type="Rhea" id="RHEA-COMP:14367"/>
        <dbReference type="ChEBI" id="CHEBI:15377"/>
        <dbReference type="ChEBI" id="CHEBI:28563"/>
        <dbReference type="ChEBI" id="CHEBI:59087"/>
        <dbReference type="ChEBI" id="CHEBI:139493"/>
        <dbReference type="EC" id="3.2.1.113"/>
    </reaction>
</comment>
<dbReference type="Gene3D" id="1.50.10.10">
    <property type="match status" value="1"/>
</dbReference>
<comment type="caution">
    <text evidence="14">The sequence shown here is derived from an EMBL/GenBank/DDBJ whole genome shotgun (WGS) entry which is preliminary data.</text>
</comment>
<dbReference type="InterPro" id="IPR050749">
    <property type="entry name" value="Glycosyl_Hydrolase_47"/>
</dbReference>
<organism evidence="14 15">
    <name type="scientific">Mycena citricolor</name>
    <dbReference type="NCBI Taxonomy" id="2018698"/>
    <lineage>
        <taxon>Eukaryota</taxon>
        <taxon>Fungi</taxon>
        <taxon>Dikarya</taxon>
        <taxon>Basidiomycota</taxon>
        <taxon>Agaricomycotina</taxon>
        <taxon>Agaricomycetes</taxon>
        <taxon>Agaricomycetidae</taxon>
        <taxon>Agaricales</taxon>
        <taxon>Marasmiineae</taxon>
        <taxon>Mycenaceae</taxon>
        <taxon>Mycena</taxon>
    </lineage>
</organism>
<dbReference type="Pfam" id="PF01532">
    <property type="entry name" value="Glyco_hydro_47"/>
    <property type="match status" value="1"/>
</dbReference>
<keyword evidence="6 11" id="KW-0106">Calcium</keyword>
<dbReference type="InterPro" id="IPR036026">
    <property type="entry name" value="Seven-hairpin_glycosidases"/>
</dbReference>
<feature type="active site" description="Proton donor" evidence="10">
    <location>
        <position position="147"/>
    </location>
</feature>
<dbReference type="EC" id="3.2.1.-" evidence="13"/>
<evidence type="ECO:0000256" key="13">
    <source>
        <dbReference type="RuleBase" id="RU361193"/>
    </source>
</evidence>
<accession>A0AAD2HWF4</accession>
<dbReference type="GO" id="GO:0016020">
    <property type="term" value="C:membrane"/>
    <property type="evidence" value="ECO:0007669"/>
    <property type="project" value="InterPro"/>
</dbReference>
<evidence type="ECO:0000256" key="7">
    <source>
        <dbReference type="ARBA" id="ARBA00023157"/>
    </source>
</evidence>
<evidence type="ECO:0000256" key="3">
    <source>
        <dbReference type="ARBA" id="ARBA00007658"/>
    </source>
</evidence>
<evidence type="ECO:0000313" key="15">
    <source>
        <dbReference type="Proteomes" id="UP001295794"/>
    </source>
</evidence>
<evidence type="ECO:0000256" key="5">
    <source>
        <dbReference type="ARBA" id="ARBA00022801"/>
    </source>
</evidence>
<proteinExistence type="inferred from homology"/>
<sequence>MAQSQLPFLRLRGQLRLGRAMRHRPYICVAILVALVFLVSHVRPSLNFFLHTLGTGEQQVWDERALQVKAAFLHAYHGYELFAEGHDELAPLSSGHKDPFSGWGVTAVDSLDTMLIMDLDAEFSRASSRIAKLTFPMEQGEFAPYFETVIRYLGGFLSAYAMTNDRIFLDLADDLAIRLDPAFGNWSSVFPVFGVNTRDGHVTGSEIGGLAEMATMQVEYMYLAKATGKKHWYDRAASVISALASADLRSTGGMLPTKWNLTSGQPFDCEYMSAPPVALPNGGSYRCLAHLGVGGQADSTHEYLLKQYLLTSKTDKESLRMYLRTSTHILANLLYVTPERNLLYVTDTTSTTDDHPGCPSHKMEHLACFLPGLLALGAHSLPLDELAKELPELGKDFGWASRGYNILSQEPSLRELHLWAAKGLAETCFMMYADEESGLSPEQLIFQVKDRRWGKLQNGSWVDGGGRRWIDEVQNWRHRLGMGLGRFKYRRFPPGVKEKLEPIVYSKDQRQRGSGKGRDYSIKQTAYLLRPETVESLYILWRVTGERRWREMGWTIFQAIERETRTAAGYAAIKSAEMSPAVQMDDMPSYFLAETLKYLYLLFTKDDLFPLDKWVFNTEAHPLPIFEWTAEEKLKFGII</sequence>
<evidence type="ECO:0000256" key="10">
    <source>
        <dbReference type="PIRSR" id="PIRSR601382-1"/>
    </source>
</evidence>
<name>A0AAD2HWF4_9AGAR</name>
<dbReference type="EMBL" id="CAVNYO010000466">
    <property type="protein sequence ID" value="CAK5283230.1"/>
    <property type="molecule type" value="Genomic_DNA"/>
</dbReference>
<feature type="disulfide bond" evidence="12">
    <location>
        <begin position="368"/>
        <end position="428"/>
    </location>
</feature>
<keyword evidence="13" id="KW-0326">Glycosidase</keyword>
<dbReference type="SUPFAM" id="SSF48225">
    <property type="entry name" value="Seven-hairpin glycosidases"/>
    <property type="match status" value="1"/>
</dbReference>
<dbReference type="GO" id="GO:0036503">
    <property type="term" value="P:ERAD pathway"/>
    <property type="evidence" value="ECO:0007669"/>
    <property type="project" value="UniProtKB-ARBA"/>
</dbReference>
<dbReference type="PANTHER" id="PTHR11742:SF55">
    <property type="entry name" value="ENDOPLASMIC RETICULUM MANNOSYL-OLIGOSACCHARIDE 1,2-ALPHA-MANNOSIDASE"/>
    <property type="match status" value="1"/>
</dbReference>
<keyword evidence="5 13" id="KW-0378">Hydrolase</keyword>
<reference evidence="14" key="1">
    <citation type="submission" date="2023-11" db="EMBL/GenBank/DDBJ databases">
        <authorList>
            <person name="De Vega J J."/>
            <person name="De Vega J J."/>
        </authorList>
    </citation>
    <scope>NUCLEOTIDE SEQUENCE</scope>
</reference>
<feature type="active site" evidence="10">
    <location>
        <position position="532"/>
    </location>
</feature>
<feature type="active site" evidence="10">
    <location>
        <position position="298"/>
    </location>
</feature>
<dbReference type="GO" id="GO:0005975">
    <property type="term" value="P:carbohydrate metabolic process"/>
    <property type="evidence" value="ECO:0007669"/>
    <property type="project" value="InterPro"/>
</dbReference>
<dbReference type="Proteomes" id="UP001295794">
    <property type="component" value="Unassembled WGS sequence"/>
</dbReference>
<evidence type="ECO:0000256" key="8">
    <source>
        <dbReference type="ARBA" id="ARBA00047669"/>
    </source>
</evidence>
<evidence type="ECO:0000256" key="6">
    <source>
        <dbReference type="ARBA" id="ARBA00022837"/>
    </source>
</evidence>
<dbReference type="InterPro" id="IPR012341">
    <property type="entry name" value="6hp_glycosidase-like_sf"/>
</dbReference>
<evidence type="ECO:0000313" key="14">
    <source>
        <dbReference type="EMBL" id="CAK5283230.1"/>
    </source>
</evidence>
<dbReference type="AlphaFoldDB" id="A0AAD2HWF4"/>
<evidence type="ECO:0000256" key="2">
    <source>
        <dbReference type="ARBA" id="ARBA00004922"/>
    </source>
</evidence>
<comment type="similarity">
    <text evidence="3 13">Belongs to the glycosyl hydrolase 47 family.</text>
</comment>
<comment type="pathway">
    <text evidence="2">Protein modification; protein glycosylation.</text>
</comment>
<keyword evidence="7 12" id="KW-1015">Disulfide bond</keyword>
<evidence type="ECO:0000256" key="9">
    <source>
        <dbReference type="ARBA" id="ARBA00048605"/>
    </source>
</evidence>
<evidence type="ECO:0000256" key="12">
    <source>
        <dbReference type="PIRSR" id="PIRSR601382-3"/>
    </source>
</evidence>
<dbReference type="GO" id="GO:0005783">
    <property type="term" value="C:endoplasmic reticulum"/>
    <property type="evidence" value="ECO:0007669"/>
    <property type="project" value="TreeGrafter"/>
</dbReference>
<feature type="binding site" evidence="11">
    <location>
        <position position="618"/>
    </location>
    <ligand>
        <name>Ca(2+)</name>
        <dbReference type="ChEBI" id="CHEBI:29108"/>
    </ligand>
</feature>
<evidence type="ECO:0000256" key="1">
    <source>
        <dbReference type="ARBA" id="ARBA00001913"/>
    </source>
</evidence>